<evidence type="ECO:0000313" key="1">
    <source>
        <dbReference type="EMBL" id="KAF2467328.1"/>
    </source>
</evidence>
<organism evidence="1 2">
    <name type="scientific">Lindgomyces ingoldianus</name>
    <dbReference type="NCBI Taxonomy" id="673940"/>
    <lineage>
        <taxon>Eukaryota</taxon>
        <taxon>Fungi</taxon>
        <taxon>Dikarya</taxon>
        <taxon>Ascomycota</taxon>
        <taxon>Pezizomycotina</taxon>
        <taxon>Dothideomycetes</taxon>
        <taxon>Pleosporomycetidae</taxon>
        <taxon>Pleosporales</taxon>
        <taxon>Lindgomycetaceae</taxon>
        <taxon>Lindgomyces</taxon>
    </lineage>
</organism>
<dbReference type="EMBL" id="MU003521">
    <property type="protein sequence ID" value="KAF2467328.1"/>
    <property type="molecule type" value="Genomic_DNA"/>
</dbReference>
<reference evidence="1" key="1">
    <citation type="journal article" date="2020" name="Stud. Mycol.">
        <title>101 Dothideomycetes genomes: a test case for predicting lifestyles and emergence of pathogens.</title>
        <authorList>
            <person name="Haridas S."/>
            <person name="Albert R."/>
            <person name="Binder M."/>
            <person name="Bloem J."/>
            <person name="Labutti K."/>
            <person name="Salamov A."/>
            <person name="Andreopoulos B."/>
            <person name="Baker S."/>
            <person name="Barry K."/>
            <person name="Bills G."/>
            <person name="Bluhm B."/>
            <person name="Cannon C."/>
            <person name="Castanera R."/>
            <person name="Culley D."/>
            <person name="Daum C."/>
            <person name="Ezra D."/>
            <person name="Gonzalez J."/>
            <person name="Henrissat B."/>
            <person name="Kuo A."/>
            <person name="Liang C."/>
            <person name="Lipzen A."/>
            <person name="Lutzoni F."/>
            <person name="Magnuson J."/>
            <person name="Mondo S."/>
            <person name="Nolan M."/>
            <person name="Ohm R."/>
            <person name="Pangilinan J."/>
            <person name="Park H.-J."/>
            <person name="Ramirez L."/>
            <person name="Alfaro M."/>
            <person name="Sun H."/>
            <person name="Tritt A."/>
            <person name="Yoshinaga Y."/>
            <person name="Zwiers L.-H."/>
            <person name="Turgeon B."/>
            <person name="Goodwin S."/>
            <person name="Spatafora J."/>
            <person name="Crous P."/>
            <person name="Grigoriev I."/>
        </authorList>
    </citation>
    <scope>NUCLEOTIDE SEQUENCE</scope>
    <source>
        <strain evidence="1">ATCC 200398</strain>
    </source>
</reference>
<dbReference type="Proteomes" id="UP000799755">
    <property type="component" value="Unassembled WGS sequence"/>
</dbReference>
<name>A0ACB6QK68_9PLEO</name>
<keyword evidence="2" id="KW-1185">Reference proteome</keyword>
<proteinExistence type="predicted"/>
<evidence type="ECO:0000313" key="2">
    <source>
        <dbReference type="Proteomes" id="UP000799755"/>
    </source>
</evidence>
<sequence>MVSRLETNQSDLEGSMSGESPPAVKDPLSNDVYSDEGSTDKETPLSDLCNAILMDLEHAVEKGTGWAWKDINVAVHLHDVLISVRHWKNSVHWLAIGANAPRVDENVDLSVSRLLDSVEFHDSFLSGTVRLYLDAIAECVNNIRLLYSEEGHKKSPTLEDALKKDLESAVQCLGLQLTPIRAFAESKTYTKQSDLASPEPQLVNPETNLDNESLGILLLDQRVQIENPRLEAFWPLGALKKILSEKRIATELREYRKQNLDLFRGRNVTKLTNRIRSQYLKIFAILALLEKGQQIGAFIDEGVCDKDLPLIKTGTRYRFEISCRRSPDHSLSCFQTWKAYERDAFLNYQRQVNVPYFSCYSGRTPVKHVEFPTQTILPFIMYTSSMDGGFSNVSKVKIHPESHNFDGILEKIQTKDVFAIKRLQQRQEHNTREMFQREVSMLKRLSHNHLVSLLMTWNYQGDYYLLFPWAECDLFAYWADKSHAPSWYAEDKSIDPETVRWMSGQILGMMDALDSIHSPRLPNTEYGRHGDLKPQNILCYEDPQGGRGTLVISDFGSSSFHTEHSRSNILAAGLPVTLTYRPPEFDIEGGKVSRASDIWSFGCVLLEFVCWALGGIDLIRIFTRMRLGPYITGIESDHFFETMALPGGGHAMKVKGQVSKFIAELHSNDRCTQYFHEFLDIIEDNMIVVLSKNSRRSQSSEILGKLTTLHQKVTENKDYCQRPCPMFQRPKTKAAVEVVLNEIISIRTVKYPGFNLSSDILETKASKELNKSLPLPGPPERGETADQKKSIGGASPHVGDSSSLAEASGTGGITTGKTTDSLISMASRLSPKYKTYQAGLWLYYV</sequence>
<accession>A0ACB6QK68</accession>
<protein>
    <submittedName>
        <fullName evidence="1">Uncharacterized protein</fullName>
    </submittedName>
</protein>
<comment type="caution">
    <text evidence="1">The sequence shown here is derived from an EMBL/GenBank/DDBJ whole genome shotgun (WGS) entry which is preliminary data.</text>
</comment>
<gene>
    <name evidence="1" type="ORF">BDR25DRAFT_267485</name>
</gene>